<organism evidence="1 2">
    <name type="scientific">Trichinella zimbabwensis</name>
    <dbReference type="NCBI Taxonomy" id="268475"/>
    <lineage>
        <taxon>Eukaryota</taxon>
        <taxon>Metazoa</taxon>
        <taxon>Ecdysozoa</taxon>
        <taxon>Nematoda</taxon>
        <taxon>Enoplea</taxon>
        <taxon>Dorylaimia</taxon>
        <taxon>Trichinellida</taxon>
        <taxon>Trichinellidae</taxon>
        <taxon>Trichinella</taxon>
    </lineage>
</organism>
<reference evidence="1 2" key="1">
    <citation type="submission" date="2015-01" db="EMBL/GenBank/DDBJ databases">
        <title>Evolution of Trichinella species and genotypes.</title>
        <authorList>
            <person name="Korhonen P.K."/>
            <person name="Edoardo P."/>
            <person name="Giuseppe L.R."/>
            <person name="Gasser R.B."/>
        </authorList>
    </citation>
    <scope>NUCLEOTIDE SEQUENCE [LARGE SCALE GENOMIC DNA]</scope>
    <source>
        <strain evidence="1">ISS1029</strain>
    </source>
</reference>
<dbReference type="AlphaFoldDB" id="A0A0V1H3E7"/>
<accession>A0A0V1H3E7</accession>
<gene>
    <name evidence="1" type="ORF">T11_9420</name>
</gene>
<keyword evidence="2" id="KW-1185">Reference proteome</keyword>
<dbReference type="Proteomes" id="UP000055024">
    <property type="component" value="Unassembled WGS sequence"/>
</dbReference>
<evidence type="ECO:0000313" key="2">
    <source>
        <dbReference type="Proteomes" id="UP000055024"/>
    </source>
</evidence>
<name>A0A0V1H3E7_9BILA</name>
<evidence type="ECO:0000313" key="1">
    <source>
        <dbReference type="EMBL" id="KRZ04960.1"/>
    </source>
</evidence>
<comment type="caution">
    <text evidence="1">The sequence shown here is derived from an EMBL/GenBank/DDBJ whole genome shotgun (WGS) entry which is preliminary data.</text>
</comment>
<dbReference type="EMBL" id="JYDP01000149">
    <property type="protein sequence ID" value="KRZ04960.1"/>
    <property type="molecule type" value="Genomic_DNA"/>
</dbReference>
<proteinExistence type="predicted"/>
<protein>
    <submittedName>
        <fullName evidence="1">Uncharacterized protein</fullName>
    </submittedName>
</protein>
<sequence length="69" mass="7542">MQSMQSDSPVCDAKQIAPWSGDRIVNLNCMLCHLFFSVKSLTLVVCSSAAEKHVLNDGCVKLRESNGVE</sequence>